<dbReference type="InterPro" id="IPR036390">
    <property type="entry name" value="WH_DNA-bd_sf"/>
</dbReference>
<evidence type="ECO:0000313" key="9">
    <source>
        <dbReference type="EMBL" id="ALV05202.1"/>
    </source>
</evidence>
<evidence type="ECO:0000256" key="1">
    <source>
        <dbReference type="ARBA" id="ARBA00005384"/>
    </source>
</evidence>
<dbReference type="Gene3D" id="3.40.640.10">
    <property type="entry name" value="Type I PLP-dependent aspartate aminotransferase-like (Major domain)"/>
    <property type="match status" value="1"/>
</dbReference>
<dbReference type="GO" id="GO:0008483">
    <property type="term" value="F:transaminase activity"/>
    <property type="evidence" value="ECO:0007669"/>
    <property type="project" value="UniProtKB-KW"/>
</dbReference>
<dbReference type="InterPro" id="IPR015424">
    <property type="entry name" value="PyrdxlP-dep_Trfase"/>
</dbReference>
<protein>
    <submittedName>
        <fullName evidence="9">Uncharacterized protein</fullName>
    </submittedName>
</protein>
<feature type="region of interest" description="Disordered" evidence="8">
    <location>
        <begin position="467"/>
        <end position="498"/>
    </location>
</feature>
<evidence type="ECO:0000256" key="4">
    <source>
        <dbReference type="ARBA" id="ARBA00022898"/>
    </source>
</evidence>
<dbReference type="RefSeq" id="WP_058933717.1">
    <property type="nucleotide sequence ID" value="NZ_CP013729.1"/>
</dbReference>
<dbReference type="OrthoDB" id="9804020at2"/>
<dbReference type="KEGG" id="rdp:RD2015_706"/>
<dbReference type="Gene3D" id="3.90.1150.10">
    <property type="entry name" value="Aspartate Aminotransferase, domain 1"/>
    <property type="match status" value="1"/>
</dbReference>
<accession>A0A0U3LFF6</accession>
<name>A0A0U3LFF6_9BURK</name>
<dbReference type="FunFam" id="3.40.640.10:FF:000023">
    <property type="entry name" value="Transcriptional regulator, GntR family"/>
    <property type="match status" value="1"/>
</dbReference>
<dbReference type="InterPro" id="IPR004839">
    <property type="entry name" value="Aminotransferase_I/II_large"/>
</dbReference>
<dbReference type="GO" id="GO:0003677">
    <property type="term" value="F:DNA binding"/>
    <property type="evidence" value="ECO:0007669"/>
    <property type="project" value="UniProtKB-KW"/>
</dbReference>
<dbReference type="SMART" id="SM00345">
    <property type="entry name" value="HTH_GNTR"/>
    <property type="match status" value="1"/>
</dbReference>
<evidence type="ECO:0000256" key="5">
    <source>
        <dbReference type="ARBA" id="ARBA00023015"/>
    </source>
</evidence>
<dbReference type="PANTHER" id="PTHR46577:SF2">
    <property type="entry name" value="TRANSCRIPTIONAL REGULATORY PROTEIN"/>
    <property type="match status" value="1"/>
</dbReference>
<evidence type="ECO:0000313" key="10">
    <source>
        <dbReference type="Proteomes" id="UP000060699"/>
    </source>
</evidence>
<organism evidence="9 10">
    <name type="scientific">Roseateles depolymerans</name>
    <dbReference type="NCBI Taxonomy" id="76731"/>
    <lineage>
        <taxon>Bacteria</taxon>
        <taxon>Pseudomonadati</taxon>
        <taxon>Pseudomonadota</taxon>
        <taxon>Betaproteobacteria</taxon>
        <taxon>Burkholderiales</taxon>
        <taxon>Sphaerotilaceae</taxon>
        <taxon>Roseateles</taxon>
    </lineage>
</organism>
<evidence type="ECO:0000256" key="3">
    <source>
        <dbReference type="ARBA" id="ARBA00022679"/>
    </source>
</evidence>
<dbReference type="SUPFAM" id="SSF46785">
    <property type="entry name" value="Winged helix' DNA-binding domain"/>
    <property type="match status" value="1"/>
</dbReference>
<dbReference type="CDD" id="cd07377">
    <property type="entry name" value="WHTH_GntR"/>
    <property type="match status" value="1"/>
</dbReference>
<dbReference type="CDD" id="cd00609">
    <property type="entry name" value="AAT_like"/>
    <property type="match status" value="1"/>
</dbReference>
<keyword evidence="7" id="KW-0804">Transcription</keyword>
<keyword evidence="10" id="KW-1185">Reference proteome</keyword>
<dbReference type="InterPro" id="IPR015421">
    <property type="entry name" value="PyrdxlP-dep_Trfase_major"/>
</dbReference>
<evidence type="ECO:0000256" key="6">
    <source>
        <dbReference type="ARBA" id="ARBA00023125"/>
    </source>
</evidence>
<dbReference type="Proteomes" id="UP000060699">
    <property type="component" value="Chromosome"/>
</dbReference>
<gene>
    <name evidence="9" type="ORF">RD2015_706</name>
</gene>
<evidence type="ECO:0000256" key="7">
    <source>
        <dbReference type="ARBA" id="ARBA00023163"/>
    </source>
</evidence>
<keyword evidence="3" id="KW-0808">Transferase</keyword>
<evidence type="ECO:0000256" key="2">
    <source>
        <dbReference type="ARBA" id="ARBA00022576"/>
    </source>
</evidence>
<evidence type="ECO:0000256" key="8">
    <source>
        <dbReference type="SAM" id="MobiDB-lite"/>
    </source>
</evidence>
<feature type="compositionally biased region" description="Low complexity" evidence="8">
    <location>
        <begin position="476"/>
        <end position="498"/>
    </location>
</feature>
<keyword evidence="4" id="KW-0663">Pyridoxal phosphate</keyword>
<dbReference type="InterPro" id="IPR000524">
    <property type="entry name" value="Tscrpt_reg_HTH_GntR"/>
</dbReference>
<reference evidence="9 10" key="1">
    <citation type="submission" date="2015-12" db="EMBL/GenBank/DDBJ databases">
        <title>Complete genome of Roseateles depolymerans KCTC 42856.</title>
        <authorList>
            <person name="Kim K.M."/>
        </authorList>
    </citation>
    <scope>NUCLEOTIDE SEQUENCE [LARGE SCALE GENOMIC DNA]</scope>
    <source>
        <strain evidence="9 10">KCTC 42856</strain>
    </source>
</reference>
<dbReference type="GO" id="GO:0030170">
    <property type="term" value="F:pyridoxal phosphate binding"/>
    <property type="evidence" value="ECO:0007669"/>
    <property type="project" value="InterPro"/>
</dbReference>
<dbReference type="PROSITE" id="PS50949">
    <property type="entry name" value="HTH_GNTR"/>
    <property type="match status" value="1"/>
</dbReference>
<dbReference type="PANTHER" id="PTHR46577">
    <property type="entry name" value="HTH-TYPE TRANSCRIPTIONAL REGULATORY PROTEIN GABR"/>
    <property type="match status" value="1"/>
</dbReference>
<dbReference type="PATRIC" id="fig|76731.3.peg.717"/>
<dbReference type="EMBL" id="CP013729">
    <property type="protein sequence ID" value="ALV05202.1"/>
    <property type="molecule type" value="Genomic_DNA"/>
</dbReference>
<keyword evidence="2" id="KW-0032">Aminotransferase</keyword>
<dbReference type="Gene3D" id="1.10.10.10">
    <property type="entry name" value="Winged helix-like DNA-binding domain superfamily/Winged helix DNA-binding domain"/>
    <property type="match status" value="1"/>
</dbReference>
<dbReference type="AlphaFoldDB" id="A0A0U3LFF6"/>
<dbReference type="InterPro" id="IPR051446">
    <property type="entry name" value="HTH_trans_reg/aminotransferase"/>
</dbReference>
<sequence>MKRYEALAEELAESIASGQLRAGDRLPSVRESSRDRGISPSTVFEAYYLLEARGLIEARPRSGYFVRHAVASQPEPSASVPEMRERQVEVSELVFQVLGLARNRALTPLGSAFPSPMLFPLPRLALAMGKAARRLDPWRTVEDLSPGSAELRRQLGLRYLTSGCRVDADEVVITNGAMEALNLCLEVVTQPGDLVAIESPTFYGALQALERRGLKAVEVATHPRTGLDVDALASVLEKHPVKACWLMPNFQNPLGSLMPDEAKARLVALLARHQVPLIEDDVYGELYFSRRPRPAKAWDKTGLVLHCSSFSKSLAPGYRLGWTAAGRFAEAVARRKLMSTLATPVPIQEGLSEYLQRGGYDRHLRQLRQTLAQHRQQVLQAIARHFPAGTRATQPEGGYFVWVELPAEIDALALHQAALSEDISIAPGHLFSADHRFRHHLRINFGHPDHPRVEASIRALGRIAQAMNAREDSGGTRRSAGSSGSRHSSGTGAPFNEL</sequence>
<proteinExistence type="inferred from homology"/>
<dbReference type="InterPro" id="IPR036388">
    <property type="entry name" value="WH-like_DNA-bd_sf"/>
</dbReference>
<dbReference type="GO" id="GO:0003700">
    <property type="term" value="F:DNA-binding transcription factor activity"/>
    <property type="evidence" value="ECO:0007669"/>
    <property type="project" value="InterPro"/>
</dbReference>
<dbReference type="Pfam" id="PF00155">
    <property type="entry name" value="Aminotran_1_2"/>
    <property type="match status" value="1"/>
</dbReference>
<comment type="similarity">
    <text evidence="1">In the C-terminal section; belongs to the class-I pyridoxal-phosphate-dependent aminotransferase family.</text>
</comment>
<keyword evidence="5" id="KW-0805">Transcription regulation</keyword>
<keyword evidence="6" id="KW-0238">DNA-binding</keyword>
<dbReference type="InterPro" id="IPR015422">
    <property type="entry name" value="PyrdxlP-dep_Trfase_small"/>
</dbReference>
<dbReference type="Pfam" id="PF00392">
    <property type="entry name" value="GntR"/>
    <property type="match status" value="1"/>
</dbReference>
<dbReference type="SUPFAM" id="SSF53383">
    <property type="entry name" value="PLP-dependent transferases"/>
    <property type="match status" value="1"/>
</dbReference>